<organism evidence="1 2">
    <name type="scientific">Fuerstiella marisgermanici</name>
    <dbReference type="NCBI Taxonomy" id="1891926"/>
    <lineage>
        <taxon>Bacteria</taxon>
        <taxon>Pseudomonadati</taxon>
        <taxon>Planctomycetota</taxon>
        <taxon>Planctomycetia</taxon>
        <taxon>Planctomycetales</taxon>
        <taxon>Planctomycetaceae</taxon>
        <taxon>Fuerstiella</taxon>
    </lineage>
</organism>
<dbReference type="Proteomes" id="UP000187735">
    <property type="component" value="Chromosome"/>
</dbReference>
<name>A0A1P8WP74_9PLAN</name>
<keyword evidence="2" id="KW-1185">Reference proteome</keyword>
<protein>
    <submittedName>
        <fullName evidence="1">Uncharacterized protein</fullName>
    </submittedName>
</protein>
<dbReference type="KEGG" id="fmr:Fuma_05527"/>
<dbReference type="OrthoDB" id="3078743at2"/>
<accession>A0A1P8WP74</accession>
<dbReference type="EMBL" id="CP017641">
    <property type="protein sequence ID" value="APZ95864.1"/>
    <property type="molecule type" value="Genomic_DNA"/>
</dbReference>
<sequence>MNDQTKLTGHLELQHESSGLRHYLDGQPVHAGSLIEVFTESTGWTPARYEWSFLESRPATAWISDEEIVDLDPDMPVRWPRPAIE</sequence>
<evidence type="ECO:0000313" key="1">
    <source>
        <dbReference type="EMBL" id="APZ95864.1"/>
    </source>
</evidence>
<gene>
    <name evidence="1" type="ORF">Fuma_05527</name>
</gene>
<dbReference type="AlphaFoldDB" id="A0A1P8WP74"/>
<proteinExistence type="predicted"/>
<evidence type="ECO:0000313" key="2">
    <source>
        <dbReference type="Proteomes" id="UP000187735"/>
    </source>
</evidence>
<dbReference type="RefSeq" id="WP_077026968.1">
    <property type="nucleotide sequence ID" value="NZ_CP017641.1"/>
</dbReference>
<reference evidence="1 2" key="1">
    <citation type="journal article" date="2016" name="Front. Microbiol.">
        <title>Fuerstia marisgermanicae gen. nov., sp. nov., an Unusual Member of the Phylum Planctomycetes from the German Wadden Sea.</title>
        <authorList>
            <person name="Kohn T."/>
            <person name="Heuer A."/>
            <person name="Jogler M."/>
            <person name="Vollmers J."/>
            <person name="Boedeker C."/>
            <person name="Bunk B."/>
            <person name="Rast P."/>
            <person name="Borchert D."/>
            <person name="Glockner I."/>
            <person name="Freese H.M."/>
            <person name="Klenk H.P."/>
            <person name="Overmann J."/>
            <person name="Kaster A.K."/>
            <person name="Rohde M."/>
            <person name="Wiegand S."/>
            <person name="Jogler C."/>
        </authorList>
    </citation>
    <scope>NUCLEOTIDE SEQUENCE [LARGE SCALE GENOMIC DNA]</scope>
    <source>
        <strain evidence="1 2">NH11</strain>
    </source>
</reference>